<evidence type="ECO:0000313" key="1">
    <source>
        <dbReference type="EMBL" id="QOJ53972.1"/>
    </source>
</evidence>
<protein>
    <submittedName>
        <fullName evidence="1">ORF16</fullName>
    </submittedName>
</protein>
<organism evidence="1 2">
    <name type="scientific">Passerine adenovirus 1</name>
    <dbReference type="NCBI Taxonomy" id="2779174"/>
    <lineage>
        <taxon>Viruses</taxon>
        <taxon>Varidnaviria</taxon>
        <taxon>Bamfordvirae</taxon>
        <taxon>Preplasmiviricota</taxon>
        <taxon>Polisuviricotina</taxon>
        <taxon>Pharingeaviricetes</taxon>
        <taxon>Rowavirales</taxon>
        <taxon>Adenoviridae</taxon>
        <taxon>Barthadenovirus</taxon>
    </lineage>
</organism>
<dbReference type="Proteomes" id="UP001230876">
    <property type="component" value="Segment"/>
</dbReference>
<name>A0A7M4BEY5_9ADEN</name>
<accession>A0A7M4BEY5</accession>
<reference evidence="1" key="1">
    <citation type="journal article" date="2020" name="Viruses">
        <title>Molecular Characterisation of a Novel and Highly Divergent Passerine Adenovirus 1.</title>
        <authorList>
            <person name="Athukorala A."/>
            <person name="Forwood J.K."/>
            <person name="Phalen D.N."/>
            <person name="Sarker S."/>
        </authorList>
    </citation>
    <scope>NUCLEOTIDE SEQUENCE</scope>
    <source>
        <strain evidence="1">AU2787</strain>
    </source>
</reference>
<keyword evidence="2" id="KW-1185">Reference proteome</keyword>
<evidence type="ECO:0000313" key="2">
    <source>
        <dbReference type="Proteomes" id="UP001230876"/>
    </source>
</evidence>
<dbReference type="EMBL" id="MT674683">
    <property type="protein sequence ID" value="QOJ53972.1"/>
    <property type="molecule type" value="Genomic_DNA"/>
</dbReference>
<sequence>MADQRKVFFWWLCIFRESCRFGCIGCTPRCRVCCA</sequence>
<proteinExistence type="predicted"/>